<dbReference type="InterPro" id="IPR036196">
    <property type="entry name" value="Ptyr_pPase_sf"/>
</dbReference>
<evidence type="ECO:0000313" key="6">
    <source>
        <dbReference type="EMBL" id="KAL2056819.1"/>
    </source>
</evidence>
<accession>A0ABR4BG55</accession>
<comment type="similarity">
    <text evidence="1">Belongs to the low molecular weight phosphotyrosine protein phosphatase family.</text>
</comment>
<dbReference type="InterPro" id="IPR017867">
    <property type="entry name" value="Tyr_phospatase_low_mol_wt"/>
</dbReference>
<dbReference type="EMBL" id="JBHFEH010000006">
    <property type="protein sequence ID" value="KAL2056819.1"/>
    <property type="molecule type" value="Genomic_DNA"/>
</dbReference>
<feature type="domain" description="Phosphotyrosine protein phosphatase I" evidence="5">
    <location>
        <begin position="22"/>
        <end position="178"/>
    </location>
</feature>
<comment type="caution">
    <text evidence="6">The sequence shown here is derived from an EMBL/GenBank/DDBJ whole genome shotgun (WGS) entry which is preliminary data.</text>
</comment>
<protein>
    <recommendedName>
        <fullName evidence="5">Phosphotyrosine protein phosphatase I domain-containing protein</fullName>
    </recommendedName>
</protein>
<dbReference type="Pfam" id="PF01451">
    <property type="entry name" value="LMWPc"/>
    <property type="match status" value="1"/>
</dbReference>
<gene>
    <name evidence="6" type="ORF">ABVK25_002558</name>
</gene>
<keyword evidence="7" id="KW-1185">Reference proteome</keyword>
<dbReference type="InterPro" id="IPR050438">
    <property type="entry name" value="LMW_PTPase"/>
</dbReference>
<dbReference type="CDD" id="cd16343">
    <property type="entry name" value="LMWPTP"/>
    <property type="match status" value="1"/>
</dbReference>
<evidence type="ECO:0000256" key="1">
    <source>
        <dbReference type="ARBA" id="ARBA00011063"/>
    </source>
</evidence>
<evidence type="ECO:0000256" key="3">
    <source>
        <dbReference type="ARBA" id="ARBA00022912"/>
    </source>
</evidence>
<name>A0ABR4BG55_9LECA</name>
<evidence type="ECO:0000313" key="7">
    <source>
        <dbReference type="Proteomes" id="UP001590951"/>
    </source>
</evidence>
<organism evidence="6 7">
    <name type="scientific">Lepraria finkii</name>
    <dbReference type="NCBI Taxonomy" id="1340010"/>
    <lineage>
        <taxon>Eukaryota</taxon>
        <taxon>Fungi</taxon>
        <taxon>Dikarya</taxon>
        <taxon>Ascomycota</taxon>
        <taxon>Pezizomycotina</taxon>
        <taxon>Lecanoromycetes</taxon>
        <taxon>OSLEUM clade</taxon>
        <taxon>Lecanoromycetidae</taxon>
        <taxon>Lecanorales</taxon>
        <taxon>Lecanorineae</taxon>
        <taxon>Stereocaulaceae</taxon>
        <taxon>Lepraria</taxon>
    </lineage>
</organism>
<evidence type="ECO:0000256" key="4">
    <source>
        <dbReference type="SAM" id="MobiDB-lite"/>
    </source>
</evidence>
<dbReference type="SMART" id="SM00226">
    <property type="entry name" value="LMWPc"/>
    <property type="match status" value="1"/>
</dbReference>
<evidence type="ECO:0000259" key="5">
    <source>
        <dbReference type="SMART" id="SM00226"/>
    </source>
</evidence>
<dbReference type="InterPro" id="IPR023485">
    <property type="entry name" value="Ptyr_pPase"/>
</dbReference>
<dbReference type="PANTHER" id="PTHR11717">
    <property type="entry name" value="LOW MOLECULAR WEIGHT PROTEIN TYROSINE PHOSPHATASE"/>
    <property type="match status" value="1"/>
</dbReference>
<dbReference type="PANTHER" id="PTHR11717:SF7">
    <property type="entry name" value="LOW MOLECULAR WEIGHT PHOSPHOTYROSINE PROTEIN PHOSPHATASE"/>
    <property type="match status" value="1"/>
</dbReference>
<keyword evidence="3" id="KW-0904">Protein phosphatase</keyword>
<proteinExistence type="inferred from homology"/>
<reference evidence="6 7" key="1">
    <citation type="submission" date="2024-09" db="EMBL/GenBank/DDBJ databases">
        <title>Rethinking Asexuality: The Enigmatic Case of Functional Sexual Genes in Lepraria (Stereocaulaceae).</title>
        <authorList>
            <person name="Doellman M."/>
            <person name="Sun Y."/>
            <person name="Barcenas-Pena A."/>
            <person name="Lumbsch H.T."/>
            <person name="Grewe F."/>
        </authorList>
    </citation>
    <scope>NUCLEOTIDE SEQUENCE [LARGE SCALE GENOMIC DNA]</scope>
    <source>
        <strain evidence="6 7">Grewe 0041</strain>
    </source>
</reference>
<sequence>MPIQNNVQAASGTAATTSAPPISVLFVCLGNICRSPMAEAVFKELTSSDPRLSTVDSAGTGAYHEGDGPDPRTMSTLEDNGIVDYDHAARKVQASDFSIFDYILAMDKDNLNDLQRIKSQVTKTGNGTTGKEMGKVVLFGDFGGKKGEQVGDPYYGARNGFEIAYEQMVRFSKGFIAQVLDQGGNNPSQAKD</sequence>
<dbReference type="Gene3D" id="3.40.50.2300">
    <property type="match status" value="1"/>
</dbReference>
<evidence type="ECO:0000256" key="2">
    <source>
        <dbReference type="ARBA" id="ARBA00022801"/>
    </source>
</evidence>
<dbReference type="SUPFAM" id="SSF52788">
    <property type="entry name" value="Phosphotyrosine protein phosphatases I"/>
    <property type="match status" value="1"/>
</dbReference>
<keyword evidence="2" id="KW-0378">Hydrolase</keyword>
<dbReference type="Proteomes" id="UP001590951">
    <property type="component" value="Unassembled WGS sequence"/>
</dbReference>
<feature type="region of interest" description="Disordered" evidence="4">
    <location>
        <begin position="50"/>
        <end position="73"/>
    </location>
</feature>
<dbReference type="PRINTS" id="PR00719">
    <property type="entry name" value="LMWPTPASE"/>
</dbReference>